<dbReference type="GO" id="GO:0016746">
    <property type="term" value="F:acyltransferase activity"/>
    <property type="evidence" value="ECO:0007669"/>
    <property type="project" value="UniProtKB-KW"/>
</dbReference>
<dbReference type="InterPro" id="IPR050065">
    <property type="entry name" value="GlmU-like"/>
</dbReference>
<name>A0A4V1ZDG3_9BACT</name>
<sequence length="393" mass="43579">MNYIAFDDFQLRNQLKPFTFTKPVAGIRCGILTIGQKWEKVLGVKISYLTEQYLQEKFTHISTDNNIYINGSVCPDSKILTEIQQLNEGERLIAGDITIAIKTTKTLNFPIDYRQFNDKKAVAQPTIIQNLPDIYLKNGEQIKADFTLITKDRASQTIQDPFTRVYAPENVFVEEGASIKAVIINAENGPVYIGKNATIHEGAIIIGPFSADEGSIVAWGSKMRANTTLGPFCRAGGEVGNSILSAYSNKAHDGFLGNSVIGEWCNLGANTNNSNLKNDYSDVKLYSYVTNQLEKSGELFCGLFMGDYTKAGISTMFNTGTVAGVSSNIFGAGFQDKHVRSFKWGGADSGYALYRFDKAIHVIKETMKRRDKQLTNADLQILQHIHDTESSIW</sequence>
<keyword evidence="1 3" id="KW-0808">Transferase</keyword>
<accession>A0A4V1ZDG3</accession>
<evidence type="ECO:0000313" key="3">
    <source>
        <dbReference type="EMBL" id="RYU96060.1"/>
    </source>
</evidence>
<evidence type="ECO:0000256" key="2">
    <source>
        <dbReference type="ARBA" id="ARBA00023315"/>
    </source>
</evidence>
<protein>
    <submittedName>
        <fullName evidence="3">Glucose-1-phosphate thymidylyltransferase</fullName>
    </submittedName>
</protein>
<evidence type="ECO:0000313" key="4">
    <source>
        <dbReference type="Proteomes" id="UP000293162"/>
    </source>
</evidence>
<keyword evidence="2" id="KW-0012">Acyltransferase</keyword>
<keyword evidence="4" id="KW-1185">Reference proteome</keyword>
<gene>
    <name evidence="3" type="ORF">EWM59_09190</name>
</gene>
<dbReference type="NCBIfam" id="TIGR03991">
    <property type="entry name" value="alt_bact_glmU"/>
    <property type="match status" value="1"/>
</dbReference>
<dbReference type="Proteomes" id="UP000293162">
    <property type="component" value="Unassembled WGS sequence"/>
</dbReference>
<dbReference type="GO" id="GO:0016779">
    <property type="term" value="F:nucleotidyltransferase activity"/>
    <property type="evidence" value="ECO:0007669"/>
    <property type="project" value="UniProtKB-ARBA"/>
</dbReference>
<dbReference type="EMBL" id="SEWF01000010">
    <property type="protein sequence ID" value="RYU96060.1"/>
    <property type="molecule type" value="Genomic_DNA"/>
</dbReference>
<dbReference type="InterPro" id="IPR023917">
    <property type="entry name" value="Bifunctiontional_GlmU_bac-type"/>
</dbReference>
<proteinExistence type="predicted"/>
<dbReference type="PANTHER" id="PTHR43584:SF9">
    <property type="entry name" value="TRANSFERASE HEXAPEPTIDE REPEAT CONTAINING PROTEIN"/>
    <property type="match status" value="1"/>
</dbReference>
<dbReference type="OrthoDB" id="9784832at2"/>
<comment type="caution">
    <text evidence="3">The sequence shown here is derived from an EMBL/GenBank/DDBJ whole genome shotgun (WGS) entry which is preliminary data.</text>
</comment>
<evidence type="ECO:0000256" key="1">
    <source>
        <dbReference type="ARBA" id="ARBA00022679"/>
    </source>
</evidence>
<dbReference type="InterPro" id="IPR011004">
    <property type="entry name" value="Trimer_LpxA-like_sf"/>
</dbReference>
<dbReference type="PANTHER" id="PTHR43584">
    <property type="entry name" value="NUCLEOTIDYL TRANSFERASE"/>
    <property type="match status" value="1"/>
</dbReference>
<dbReference type="Pfam" id="PF13562">
    <property type="entry name" value="NTP_transf_4"/>
    <property type="match status" value="1"/>
</dbReference>
<dbReference type="Gene3D" id="2.160.10.10">
    <property type="entry name" value="Hexapeptide repeat proteins"/>
    <property type="match status" value="1"/>
</dbReference>
<dbReference type="RefSeq" id="WP_130020666.1">
    <property type="nucleotide sequence ID" value="NZ_SEWF01000010.1"/>
</dbReference>
<organism evidence="3 4">
    <name type="scientific">Emticicia agri</name>
    <dbReference type="NCBI Taxonomy" id="2492393"/>
    <lineage>
        <taxon>Bacteria</taxon>
        <taxon>Pseudomonadati</taxon>
        <taxon>Bacteroidota</taxon>
        <taxon>Cytophagia</taxon>
        <taxon>Cytophagales</taxon>
        <taxon>Leadbetterellaceae</taxon>
        <taxon>Emticicia</taxon>
    </lineage>
</organism>
<dbReference type="AlphaFoldDB" id="A0A4V1ZDG3"/>
<reference evidence="3 4" key="1">
    <citation type="submission" date="2019-02" db="EMBL/GenBank/DDBJ databases">
        <title>Bacterial novel species Emticicia sp. 17J42-9 isolated from soil.</title>
        <authorList>
            <person name="Jung H.-Y."/>
        </authorList>
    </citation>
    <scope>NUCLEOTIDE SEQUENCE [LARGE SCALE GENOMIC DNA]</scope>
    <source>
        <strain evidence="3 4">17J42-9</strain>
    </source>
</reference>
<dbReference type="SUPFAM" id="SSF51161">
    <property type="entry name" value="Trimeric LpxA-like enzymes"/>
    <property type="match status" value="1"/>
</dbReference>